<keyword evidence="2" id="KW-0378">Hydrolase</keyword>
<evidence type="ECO:0000313" key="4">
    <source>
        <dbReference type="Proteomes" id="UP000015381"/>
    </source>
</evidence>
<dbReference type="EMBL" id="AFNT02000008">
    <property type="protein sequence ID" value="ERJ06959.1"/>
    <property type="molecule type" value="Genomic_DNA"/>
</dbReference>
<dbReference type="PANTHER" id="PTHR43434:SF1">
    <property type="entry name" value="PHOSPHOGLYCOLATE PHOSPHATASE"/>
    <property type="match status" value="1"/>
</dbReference>
<reference evidence="2 3" key="2">
    <citation type="journal article" date="2013" name="PLoS ONE">
        <title>INDIGO - INtegrated Data Warehouse of MIcrobial GenOmes with Examples from the Red Sea Extremophiles.</title>
        <authorList>
            <person name="Alam I."/>
            <person name="Antunes A."/>
            <person name="Kamau A.A."/>
            <person name="Ba Alawi W."/>
            <person name="Kalkatawi M."/>
            <person name="Stingl U."/>
            <person name="Bajic V.B."/>
        </authorList>
    </citation>
    <scope>NUCLEOTIDE SEQUENCE [LARGE SCALE GENOMIC DNA]</scope>
    <source>
        <strain evidence="2 3">SARL4B</strain>
    </source>
</reference>
<dbReference type="OrthoDB" id="212720at2157"/>
<dbReference type="GO" id="GO:0008967">
    <property type="term" value="F:phosphoglycolate phosphatase activity"/>
    <property type="evidence" value="ECO:0007669"/>
    <property type="project" value="UniProtKB-EC"/>
</dbReference>
<dbReference type="SFLD" id="SFLDG01129">
    <property type="entry name" value="C1.5:_HAD__Beta-PGM__Phosphata"/>
    <property type="match status" value="1"/>
</dbReference>
<dbReference type="Gene3D" id="1.10.150.240">
    <property type="entry name" value="Putative phosphatase, domain 2"/>
    <property type="match status" value="1"/>
</dbReference>
<dbReference type="InterPro" id="IPR041492">
    <property type="entry name" value="HAD_2"/>
</dbReference>
<proteinExistence type="predicted"/>
<dbReference type="Gene3D" id="3.40.50.1000">
    <property type="entry name" value="HAD superfamily/HAD-like"/>
    <property type="match status" value="1"/>
</dbReference>
<dbReference type="KEGG" id="hti:HTIA_0189"/>
<dbReference type="Pfam" id="PF13419">
    <property type="entry name" value="HAD_2"/>
    <property type="match status" value="1"/>
</dbReference>
<dbReference type="GeneID" id="23798466"/>
<dbReference type="Proteomes" id="UP000015381">
    <property type="component" value="Chromosome I"/>
</dbReference>
<dbReference type="HOGENOM" id="CLU_045011_24_0_2"/>
<evidence type="ECO:0000313" key="2">
    <source>
        <dbReference type="EMBL" id="ERJ06959.1"/>
    </source>
</evidence>
<dbReference type="PANTHER" id="PTHR43434">
    <property type="entry name" value="PHOSPHOGLYCOLATE PHOSPHATASE"/>
    <property type="match status" value="1"/>
</dbReference>
<evidence type="ECO:0000313" key="1">
    <source>
        <dbReference type="EMBL" id="CCQ32340.1"/>
    </source>
</evidence>
<dbReference type="AlphaFoldDB" id="F7PHW5"/>
<dbReference type="eggNOG" id="arCOG02296">
    <property type="taxonomic scope" value="Archaea"/>
</dbReference>
<reference evidence="2 3" key="1">
    <citation type="journal article" date="2011" name="J. Bacteriol.">
        <title>Genome sequence of Halorhabdus tiamatea, the first archaeon isolated from a deep-sea anoxic brine lake.</title>
        <authorList>
            <person name="Antunes A."/>
            <person name="Alam I."/>
            <person name="Bajic V.B."/>
            <person name="Stingl U."/>
        </authorList>
    </citation>
    <scope>NUCLEOTIDE SEQUENCE [LARGE SCALE GENOMIC DNA]</scope>
    <source>
        <strain evidence="2 3">SARL4B</strain>
    </source>
</reference>
<reference evidence="1 4" key="3">
    <citation type="journal article" date="2014" name="Environ. Microbiol.">
        <title>Halorhabdus tiamatea: proteogenomics and glycosidase activity measurements identify the first cultivated euryarchaeon from a deep-sea anoxic brine lake as potential polysaccharide degrader.</title>
        <authorList>
            <person name="Werner J."/>
            <person name="Ferrer M."/>
            <person name="Michel G."/>
            <person name="Mann A.J."/>
            <person name="Huang S."/>
            <person name="Juarez S."/>
            <person name="Ciordia S."/>
            <person name="Albar J.P."/>
            <person name="Alcaide M."/>
            <person name="La Cono V."/>
            <person name="Yakimov M.M."/>
            <person name="Antunes A."/>
            <person name="Taborda M."/>
            <person name="Da Costa M.S."/>
            <person name="Amann R.I."/>
            <person name="Gloeckner F.O."/>
            <person name="Golyshina O.V."/>
            <person name="Golyshin P.N."/>
            <person name="Teeling H."/>
        </authorList>
    </citation>
    <scope>NUCLEOTIDE SEQUENCE [LARGE SCALE GENOMIC DNA]</scope>
    <source>
        <strain evidence="4">SARL4B</strain>
        <strain evidence="1">Type strain: SARL4B</strain>
    </source>
</reference>
<protein>
    <submittedName>
        <fullName evidence="1">Haloacid dehydrogenase-like hydrolase</fullName>
    </submittedName>
    <submittedName>
        <fullName evidence="2">Phosphoglycolate phosphatase protein</fullName>
        <ecNumber evidence="2">3.1.3.18</ecNumber>
    </submittedName>
</protein>
<sequence length="178" mass="19265">MVESYEAVIYDLDGTLVELDVDWTLVTREVADRLASRGVDTEGADLWTLLERAEAAGVHDVAIDVVGAHERVGARTADRLPLAEELPLDVPVGVCSLNEEAAVRTAMERHDLLTAVETVVGRDTLAAQKPDPEPLLAIVEGFDVDPARTLFVGDSPKDERTAERAGTAFQYVADRLGE</sequence>
<dbReference type="STRING" id="1033806.HTIA_0189"/>
<organism evidence="2 3">
    <name type="scientific">Halorhabdus tiamatea SARL4B</name>
    <dbReference type="NCBI Taxonomy" id="1033806"/>
    <lineage>
        <taxon>Archaea</taxon>
        <taxon>Methanobacteriati</taxon>
        <taxon>Methanobacteriota</taxon>
        <taxon>Stenosarchaea group</taxon>
        <taxon>Halobacteria</taxon>
        <taxon>Halobacteriales</taxon>
        <taxon>Haloarculaceae</taxon>
        <taxon>Halorhabdus</taxon>
    </lineage>
</organism>
<dbReference type="PATRIC" id="fig|1033806.12.peg.185"/>
<dbReference type="Proteomes" id="UP000003861">
    <property type="component" value="Unassembled WGS sequence"/>
</dbReference>
<accession>F7PHW5</accession>
<dbReference type="InterPro" id="IPR050155">
    <property type="entry name" value="HAD-like_hydrolase_sf"/>
</dbReference>
<evidence type="ECO:0000313" key="3">
    <source>
        <dbReference type="Proteomes" id="UP000003861"/>
    </source>
</evidence>
<dbReference type="SUPFAM" id="SSF56784">
    <property type="entry name" value="HAD-like"/>
    <property type="match status" value="1"/>
</dbReference>
<dbReference type="InterPro" id="IPR023214">
    <property type="entry name" value="HAD_sf"/>
</dbReference>
<dbReference type="GO" id="GO:0006281">
    <property type="term" value="P:DNA repair"/>
    <property type="evidence" value="ECO:0007669"/>
    <property type="project" value="TreeGrafter"/>
</dbReference>
<dbReference type="EC" id="3.1.3.18" evidence="2"/>
<dbReference type="InterPro" id="IPR023198">
    <property type="entry name" value="PGP-like_dom2"/>
</dbReference>
<dbReference type="SFLD" id="SFLDS00003">
    <property type="entry name" value="Haloacid_Dehalogenase"/>
    <property type="match status" value="1"/>
</dbReference>
<name>F7PHW5_9EURY</name>
<gene>
    <name evidence="2" type="ORF">HLRTI_001037</name>
    <name evidence="1" type="ORF">HTIA_0189</name>
</gene>
<dbReference type="EMBL" id="HF571520">
    <property type="protein sequence ID" value="CCQ32340.1"/>
    <property type="molecule type" value="Genomic_DNA"/>
</dbReference>
<keyword evidence="4" id="KW-1185">Reference proteome</keyword>
<dbReference type="RefSeq" id="WP_008525089.1">
    <property type="nucleotide sequence ID" value="NC_021921.1"/>
</dbReference>
<dbReference type="InterPro" id="IPR036412">
    <property type="entry name" value="HAD-like_sf"/>
</dbReference>